<sequence>RVTLWSLLVTNEAAPTPLTVNYRLKPEIEGPEVHAVVMDFHSPELRPTSFHDTSSTVGLVSLSSSSFNHFRPLTHLQ</sequence>
<keyword evidence="2" id="KW-1185">Reference proteome</keyword>
<comment type="caution">
    <text evidence="1">The sequence shown here is derived from an EMBL/GenBank/DDBJ whole genome shotgun (WGS) entry which is preliminary data.</text>
</comment>
<dbReference type="InParanoid" id="A0A2P5E769"/>
<dbReference type="Proteomes" id="UP000237000">
    <property type="component" value="Unassembled WGS sequence"/>
</dbReference>
<evidence type="ECO:0000313" key="2">
    <source>
        <dbReference type="Proteomes" id="UP000237000"/>
    </source>
</evidence>
<evidence type="ECO:0000313" key="1">
    <source>
        <dbReference type="EMBL" id="PON81393.1"/>
    </source>
</evidence>
<proteinExistence type="predicted"/>
<accession>A0A2P5E769</accession>
<dbReference type="EMBL" id="JXTC01000218">
    <property type="protein sequence ID" value="PON81393.1"/>
    <property type="molecule type" value="Genomic_DNA"/>
</dbReference>
<reference evidence="2" key="1">
    <citation type="submission" date="2016-06" db="EMBL/GenBank/DDBJ databases">
        <title>Parallel loss of symbiosis genes in relatives of nitrogen-fixing non-legume Parasponia.</title>
        <authorList>
            <person name="Van Velzen R."/>
            <person name="Holmer R."/>
            <person name="Bu F."/>
            <person name="Rutten L."/>
            <person name="Van Zeijl A."/>
            <person name="Liu W."/>
            <person name="Santuari L."/>
            <person name="Cao Q."/>
            <person name="Sharma T."/>
            <person name="Shen D."/>
            <person name="Roswanjaya Y."/>
            <person name="Wardhani T."/>
            <person name="Kalhor M.S."/>
            <person name="Jansen J."/>
            <person name="Van den Hoogen J."/>
            <person name="Gungor B."/>
            <person name="Hartog M."/>
            <person name="Hontelez J."/>
            <person name="Verver J."/>
            <person name="Yang W.-C."/>
            <person name="Schijlen E."/>
            <person name="Repin R."/>
            <person name="Schilthuizen M."/>
            <person name="Schranz E."/>
            <person name="Heidstra R."/>
            <person name="Miyata K."/>
            <person name="Fedorova E."/>
            <person name="Kohlen W."/>
            <person name="Bisseling T."/>
            <person name="Smit S."/>
            <person name="Geurts R."/>
        </authorList>
    </citation>
    <scope>NUCLEOTIDE SEQUENCE [LARGE SCALE GENOMIC DNA]</scope>
    <source>
        <strain evidence="2">cv. RG33-2</strain>
    </source>
</reference>
<gene>
    <name evidence="1" type="ORF">TorRG33x02_228180</name>
</gene>
<organism evidence="1 2">
    <name type="scientific">Trema orientale</name>
    <name type="common">Charcoal tree</name>
    <name type="synonym">Celtis orientalis</name>
    <dbReference type="NCBI Taxonomy" id="63057"/>
    <lineage>
        <taxon>Eukaryota</taxon>
        <taxon>Viridiplantae</taxon>
        <taxon>Streptophyta</taxon>
        <taxon>Embryophyta</taxon>
        <taxon>Tracheophyta</taxon>
        <taxon>Spermatophyta</taxon>
        <taxon>Magnoliopsida</taxon>
        <taxon>eudicotyledons</taxon>
        <taxon>Gunneridae</taxon>
        <taxon>Pentapetalae</taxon>
        <taxon>rosids</taxon>
        <taxon>fabids</taxon>
        <taxon>Rosales</taxon>
        <taxon>Cannabaceae</taxon>
        <taxon>Trema</taxon>
    </lineage>
</organism>
<feature type="non-terminal residue" evidence="1">
    <location>
        <position position="1"/>
    </location>
</feature>
<dbReference type="AlphaFoldDB" id="A0A2P5E769"/>
<protein>
    <submittedName>
        <fullName evidence="1">Uncharacterized protein</fullName>
    </submittedName>
</protein>
<name>A0A2P5E769_TREOI</name>